<gene>
    <name evidence="1" type="ORF">BC351_10440</name>
</gene>
<name>A0A1V4H8X5_9BACL</name>
<sequence>MNDYKDDLRQVVINYRDEPLSGDKVHVIARVNGKETINNYYQVYASVETNYSRIYFVWDEDGVIPAEFQEHYPNSSNRYPVSFSYFENEDILHLEGNYFGKSYKLVVQLPPKRPI</sequence>
<dbReference type="AlphaFoldDB" id="A0A1V4H8X5"/>
<reference evidence="2" key="1">
    <citation type="submission" date="2016-07" db="EMBL/GenBank/DDBJ databases">
        <authorList>
            <person name="Florea S."/>
            <person name="Webb J.S."/>
            <person name="Jaromczyk J."/>
            <person name="Schardl C.L."/>
        </authorList>
    </citation>
    <scope>NUCLEOTIDE SEQUENCE [LARGE SCALE GENOMIC DNA]</scope>
    <source>
        <strain evidence="2">CY1</strain>
    </source>
</reference>
<dbReference type="RefSeq" id="WP_079420233.1">
    <property type="nucleotide sequence ID" value="NZ_MBTG01000056.1"/>
</dbReference>
<organism evidence="1 2">
    <name type="scientific">Paenibacillus ferrarius</name>
    <dbReference type="NCBI Taxonomy" id="1469647"/>
    <lineage>
        <taxon>Bacteria</taxon>
        <taxon>Bacillati</taxon>
        <taxon>Bacillota</taxon>
        <taxon>Bacilli</taxon>
        <taxon>Bacillales</taxon>
        <taxon>Paenibacillaceae</taxon>
        <taxon>Paenibacillus</taxon>
    </lineage>
</organism>
<proteinExistence type="predicted"/>
<accession>A0A1V4H8X5</accession>
<dbReference type="Proteomes" id="UP000190626">
    <property type="component" value="Unassembled WGS sequence"/>
</dbReference>
<evidence type="ECO:0000313" key="1">
    <source>
        <dbReference type="EMBL" id="OPH47601.1"/>
    </source>
</evidence>
<dbReference type="EMBL" id="MBTG01000056">
    <property type="protein sequence ID" value="OPH47601.1"/>
    <property type="molecule type" value="Genomic_DNA"/>
</dbReference>
<protein>
    <submittedName>
        <fullName evidence="1">Uncharacterized protein</fullName>
    </submittedName>
</protein>
<comment type="caution">
    <text evidence="1">The sequence shown here is derived from an EMBL/GenBank/DDBJ whole genome shotgun (WGS) entry which is preliminary data.</text>
</comment>
<keyword evidence="2" id="KW-1185">Reference proteome</keyword>
<evidence type="ECO:0000313" key="2">
    <source>
        <dbReference type="Proteomes" id="UP000190626"/>
    </source>
</evidence>